<feature type="compositionally biased region" description="Basic and acidic residues" evidence="1">
    <location>
        <begin position="7"/>
        <end position="16"/>
    </location>
</feature>
<sequence length="224" mass="24752">MDGSSKISDEVARRIGGDPVISENHGLLPVGIYNHPSKPLTSSVDESNNCELADPPPPAGEAGSRREVYHGARSGSPSFSSRRETDAMQLNTCDQIDALNVLEHVSQAIVCALEKQIALTKWYKLLVRWRLKSQLNFWKNALQVVETQLILLHWVFPSYVTIEGVGSHEPHRIDRPERLAEVLCSSNPPTAVSDGYGRNFAPLAALLGVHPAELALRYLKREDP</sequence>
<evidence type="ECO:0000313" key="2">
    <source>
        <dbReference type="EMBL" id="PIU68525.1"/>
    </source>
</evidence>
<feature type="region of interest" description="Disordered" evidence="1">
    <location>
        <begin position="1"/>
        <end position="23"/>
    </location>
</feature>
<organism evidence="2 3">
    <name type="scientific">candidate division WWE3 bacterium CG06_land_8_20_14_3_00_42_16</name>
    <dbReference type="NCBI Taxonomy" id="1975083"/>
    <lineage>
        <taxon>Bacteria</taxon>
        <taxon>Katanobacteria</taxon>
    </lineage>
</organism>
<gene>
    <name evidence="2" type="ORF">COS81_03685</name>
</gene>
<dbReference type="AlphaFoldDB" id="A0A2M7AMC0"/>
<name>A0A2M7AMC0_UNCKA</name>
<dbReference type="EMBL" id="PEWD01000069">
    <property type="protein sequence ID" value="PIU68525.1"/>
    <property type="molecule type" value="Genomic_DNA"/>
</dbReference>
<reference evidence="3" key="1">
    <citation type="submission" date="2017-09" db="EMBL/GenBank/DDBJ databases">
        <title>Depth-based differentiation of microbial function through sediment-hosted aquifers and enrichment of novel symbionts in the deep terrestrial subsurface.</title>
        <authorList>
            <person name="Probst A.J."/>
            <person name="Ladd B."/>
            <person name="Jarett J.K."/>
            <person name="Geller-Mcgrath D.E."/>
            <person name="Sieber C.M.K."/>
            <person name="Emerson J.B."/>
            <person name="Anantharaman K."/>
            <person name="Thomas B.C."/>
            <person name="Malmstrom R."/>
            <person name="Stieglmeier M."/>
            <person name="Klingl A."/>
            <person name="Woyke T."/>
            <person name="Ryan C.M."/>
            <person name="Banfield J.F."/>
        </authorList>
    </citation>
    <scope>NUCLEOTIDE SEQUENCE [LARGE SCALE GENOMIC DNA]</scope>
</reference>
<dbReference type="Proteomes" id="UP000229916">
    <property type="component" value="Unassembled WGS sequence"/>
</dbReference>
<comment type="caution">
    <text evidence="2">The sequence shown here is derived from an EMBL/GenBank/DDBJ whole genome shotgun (WGS) entry which is preliminary data.</text>
</comment>
<evidence type="ECO:0000313" key="3">
    <source>
        <dbReference type="Proteomes" id="UP000229916"/>
    </source>
</evidence>
<feature type="region of interest" description="Disordered" evidence="1">
    <location>
        <begin position="38"/>
        <end position="84"/>
    </location>
</feature>
<protein>
    <submittedName>
        <fullName evidence="2">Uncharacterized protein</fullName>
    </submittedName>
</protein>
<proteinExistence type="predicted"/>
<feature type="compositionally biased region" description="Polar residues" evidence="1">
    <location>
        <begin position="39"/>
        <end position="50"/>
    </location>
</feature>
<accession>A0A2M7AMC0</accession>
<evidence type="ECO:0000256" key="1">
    <source>
        <dbReference type="SAM" id="MobiDB-lite"/>
    </source>
</evidence>